<dbReference type="PATRIC" id="fig|1705561.3.peg.2735"/>
<accession>A0A0N0C4H2</accession>
<name>A0A0N0C4H2_9BACL</name>
<sequence>MAVSFWLLRILTAFHIHFRLPPPVKVTLGIRNTQFLLKSLGVLLYAYKTIPALEELDLKL</sequence>
<proteinExistence type="predicted"/>
<dbReference type="Proteomes" id="UP000037688">
    <property type="component" value="Unassembled WGS sequence"/>
</dbReference>
<protein>
    <submittedName>
        <fullName evidence="1">Uncharacterized protein</fullName>
    </submittedName>
</protein>
<gene>
    <name evidence="1" type="ORF">AMS66_14085</name>
</gene>
<dbReference type="AlphaFoldDB" id="A0A0N0C4H2"/>
<evidence type="ECO:0000313" key="2">
    <source>
        <dbReference type="Proteomes" id="UP000037688"/>
    </source>
</evidence>
<reference evidence="1 2" key="1">
    <citation type="submission" date="2015-08" db="EMBL/GenBank/DDBJ databases">
        <title>Draft genome sequence of cellulolytic and xylanolytic Paenibacillus sp. A59, isolated from a decaying forest soil from Patagonia, Argentina.</title>
        <authorList>
            <person name="Ghio S."/>
            <person name="Caceres A.M."/>
            <person name="Talia P."/>
            <person name="Grasso D."/>
            <person name="Campos E."/>
        </authorList>
    </citation>
    <scope>NUCLEOTIDE SEQUENCE [LARGE SCALE GENOMIC DNA]</scope>
    <source>
        <strain evidence="1 2">A59</strain>
    </source>
</reference>
<organism evidence="1 2">
    <name type="scientific">Paenibacillus xylanivorans</name>
    <dbReference type="NCBI Taxonomy" id="1705561"/>
    <lineage>
        <taxon>Bacteria</taxon>
        <taxon>Bacillati</taxon>
        <taxon>Bacillota</taxon>
        <taxon>Bacilli</taxon>
        <taxon>Bacillales</taxon>
        <taxon>Paenibacillaceae</taxon>
        <taxon>Paenibacillus</taxon>
    </lineage>
</organism>
<evidence type="ECO:0000313" key="1">
    <source>
        <dbReference type="EMBL" id="KOY15794.1"/>
    </source>
</evidence>
<dbReference type="EMBL" id="LITU01000059">
    <property type="protein sequence ID" value="KOY15794.1"/>
    <property type="molecule type" value="Genomic_DNA"/>
</dbReference>
<comment type="caution">
    <text evidence="1">The sequence shown here is derived from an EMBL/GenBank/DDBJ whole genome shotgun (WGS) entry which is preliminary data.</text>
</comment>
<keyword evidence="2" id="KW-1185">Reference proteome</keyword>